<evidence type="ECO:0000256" key="5">
    <source>
        <dbReference type="ARBA" id="ARBA00022771"/>
    </source>
</evidence>
<feature type="domain" description="RWD" evidence="8">
    <location>
        <begin position="23"/>
        <end position="138"/>
    </location>
</feature>
<dbReference type="EMBL" id="CAJOBA010043444">
    <property type="protein sequence ID" value="CAF4149487.1"/>
    <property type="molecule type" value="Genomic_DNA"/>
</dbReference>
<evidence type="ECO:0000313" key="10">
    <source>
        <dbReference type="EMBL" id="CAF4149487.1"/>
    </source>
</evidence>
<dbReference type="SMART" id="SM00591">
    <property type="entry name" value="RWD"/>
    <property type="match status" value="1"/>
</dbReference>
<dbReference type="Gene3D" id="3.10.110.10">
    <property type="entry name" value="Ubiquitin Conjugating Enzyme"/>
    <property type="match status" value="1"/>
</dbReference>
<evidence type="ECO:0000313" key="9">
    <source>
        <dbReference type="EMBL" id="CAF1338215.1"/>
    </source>
</evidence>
<evidence type="ECO:0000256" key="4">
    <source>
        <dbReference type="ARBA" id="ARBA00022723"/>
    </source>
</evidence>
<evidence type="ECO:0000256" key="7">
    <source>
        <dbReference type="ARBA" id="ARBA00022833"/>
    </source>
</evidence>
<evidence type="ECO:0000256" key="1">
    <source>
        <dbReference type="ARBA" id="ARBA00001798"/>
    </source>
</evidence>
<dbReference type="InterPro" id="IPR002867">
    <property type="entry name" value="IBR_dom"/>
</dbReference>
<dbReference type="SUPFAM" id="SSF54495">
    <property type="entry name" value="UBC-like"/>
    <property type="match status" value="1"/>
</dbReference>
<dbReference type="SUPFAM" id="SSF57850">
    <property type="entry name" value="RING/U-box"/>
    <property type="match status" value="2"/>
</dbReference>
<dbReference type="InterPro" id="IPR006575">
    <property type="entry name" value="RWD_dom"/>
</dbReference>
<keyword evidence="7" id="KW-0862">Zinc</keyword>
<proteinExistence type="predicted"/>
<sequence>YLKQMGTPYVSQPSFSNLQKQQDELLVLQSIFGSENIRSLNSNSQQYEVSIEFDRLPTPFFLKHRTTTPVTFLPPIILTIQLHDQYPSDYSSTFLLTSFYMSKRQLQELCEKMDSLFIQNEVIVYQWIELIRDEVCGKSEFVLDEEDMDGEGCQQPCKETYHSETPCPQEIEAIRLKRQHENLQKQLVAIGFTPKDHEYLLKEILAYETIELNTRQCPNCRVKIEKNGGCSHMFCQRCRTSFTWEQALVPVQNTATTLLVKELGDDVDKILKHLKDSAAGETENLELLTLIENAVYTRTKPCPYEGCNQLNVMSSNSNNWIICISCRQSFCFRCGREFVSPVQHFAAKSKCKQYVQLKRVMD</sequence>
<dbReference type="Pfam" id="PF22605">
    <property type="entry name" value="IBR_2"/>
    <property type="match status" value="1"/>
</dbReference>
<dbReference type="GO" id="GO:0061630">
    <property type="term" value="F:ubiquitin protein ligase activity"/>
    <property type="evidence" value="ECO:0007669"/>
    <property type="project" value="UniProtKB-EC"/>
</dbReference>
<name>A0A8S2F616_9BILA</name>
<comment type="caution">
    <text evidence="9">The sequence shown here is derived from an EMBL/GenBank/DDBJ whole genome shotgun (WGS) entry which is preliminary data.</text>
</comment>
<dbReference type="Gene3D" id="1.20.120.1750">
    <property type="match status" value="1"/>
</dbReference>
<dbReference type="PANTHER" id="PTHR11685">
    <property type="entry name" value="RBR FAMILY RING FINGER AND IBR DOMAIN-CONTAINING"/>
    <property type="match status" value="1"/>
</dbReference>
<reference evidence="9" key="1">
    <citation type="submission" date="2021-02" db="EMBL/GenBank/DDBJ databases">
        <authorList>
            <person name="Nowell W R."/>
        </authorList>
    </citation>
    <scope>NUCLEOTIDE SEQUENCE</scope>
</reference>
<keyword evidence="4" id="KW-0479">Metal-binding</keyword>
<comment type="pathway">
    <text evidence="2">Protein modification; protein ubiquitination.</text>
</comment>
<protein>
    <recommendedName>
        <fullName evidence="3">RBR-type E3 ubiquitin transferase</fullName>
        <ecNumber evidence="3">2.3.2.31</ecNumber>
    </recommendedName>
</protein>
<dbReference type="EMBL" id="CAJNOK010021818">
    <property type="protein sequence ID" value="CAF1338215.1"/>
    <property type="molecule type" value="Genomic_DNA"/>
</dbReference>
<dbReference type="Proteomes" id="UP000677228">
    <property type="component" value="Unassembled WGS sequence"/>
</dbReference>
<dbReference type="InterPro" id="IPR054694">
    <property type="entry name" value="Parkin-like_IBR"/>
</dbReference>
<dbReference type="InterPro" id="IPR031127">
    <property type="entry name" value="E3_UB_ligase_RBR"/>
</dbReference>
<feature type="non-terminal residue" evidence="9">
    <location>
        <position position="1"/>
    </location>
</feature>
<dbReference type="GO" id="GO:0008270">
    <property type="term" value="F:zinc ion binding"/>
    <property type="evidence" value="ECO:0007669"/>
    <property type="project" value="UniProtKB-KW"/>
</dbReference>
<dbReference type="CDD" id="cd23821">
    <property type="entry name" value="RWD_IMPACT"/>
    <property type="match status" value="1"/>
</dbReference>
<dbReference type="InterPro" id="IPR016135">
    <property type="entry name" value="UBQ-conjugating_enzyme/RWD"/>
</dbReference>
<comment type="catalytic activity">
    <reaction evidence="1">
        <text>[E2 ubiquitin-conjugating enzyme]-S-ubiquitinyl-L-cysteine + [acceptor protein]-L-lysine = [E2 ubiquitin-conjugating enzyme]-L-cysteine + [acceptor protein]-N(6)-ubiquitinyl-L-lysine.</text>
        <dbReference type="EC" id="2.3.2.31"/>
    </reaction>
</comment>
<gene>
    <name evidence="9" type="ORF">OVA965_LOCUS30217</name>
    <name evidence="10" type="ORF">TMI583_LOCUS31014</name>
</gene>
<evidence type="ECO:0000256" key="3">
    <source>
        <dbReference type="ARBA" id="ARBA00012251"/>
    </source>
</evidence>
<evidence type="ECO:0000313" key="11">
    <source>
        <dbReference type="Proteomes" id="UP000677228"/>
    </source>
</evidence>
<keyword evidence="6" id="KW-0833">Ubl conjugation pathway</keyword>
<dbReference type="Pfam" id="PF05773">
    <property type="entry name" value="RWD"/>
    <property type="match status" value="1"/>
</dbReference>
<evidence type="ECO:0000256" key="6">
    <source>
        <dbReference type="ARBA" id="ARBA00022786"/>
    </source>
</evidence>
<dbReference type="Pfam" id="PF01485">
    <property type="entry name" value="IBR"/>
    <property type="match status" value="1"/>
</dbReference>
<evidence type="ECO:0000256" key="2">
    <source>
        <dbReference type="ARBA" id="ARBA00004906"/>
    </source>
</evidence>
<evidence type="ECO:0000259" key="8">
    <source>
        <dbReference type="PROSITE" id="PS50908"/>
    </source>
</evidence>
<dbReference type="GO" id="GO:0016567">
    <property type="term" value="P:protein ubiquitination"/>
    <property type="evidence" value="ECO:0007669"/>
    <property type="project" value="InterPro"/>
</dbReference>
<dbReference type="Proteomes" id="UP000682733">
    <property type="component" value="Unassembled WGS sequence"/>
</dbReference>
<accession>A0A8S2F616</accession>
<dbReference type="EC" id="2.3.2.31" evidence="3"/>
<keyword evidence="5" id="KW-0863">Zinc-finger</keyword>
<dbReference type="AlphaFoldDB" id="A0A8S2F616"/>
<dbReference type="PROSITE" id="PS50908">
    <property type="entry name" value="RWD"/>
    <property type="match status" value="1"/>
</dbReference>
<organism evidence="9 11">
    <name type="scientific">Didymodactylos carnosus</name>
    <dbReference type="NCBI Taxonomy" id="1234261"/>
    <lineage>
        <taxon>Eukaryota</taxon>
        <taxon>Metazoa</taxon>
        <taxon>Spiralia</taxon>
        <taxon>Gnathifera</taxon>
        <taxon>Rotifera</taxon>
        <taxon>Eurotatoria</taxon>
        <taxon>Bdelloidea</taxon>
        <taxon>Philodinida</taxon>
        <taxon>Philodinidae</taxon>
        <taxon>Didymodactylos</taxon>
    </lineage>
</organism>